<feature type="region of interest" description="Disordered" evidence="1">
    <location>
        <begin position="185"/>
        <end position="235"/>
    </location>
</feature>
<feature type="compositionally biased region" description="Low complexity" evidence="1">
    <location>
        <begin position="192"/>
        <end position="206"/>
    </location>
</feature>
<dbReference type="Proteomes" id="UP001595975">
    <property type="component" value="Unassembled WGS sequence"/>
</dbReference>
<protein>
    <recommendedName>
        <fullName evidence="4">AbiEi antitoxin C-terminal domain-containing protein</fullName>
    </recommendedName>
</protein>
<evidence type="ECO:0008006" key="4">
    <source>
        <dbReference type="Google" id="ProtNLM"/>
    </source>
</evidence>
<feature type="compositionally biased region" description="Polar residues" evidence="1">
    <location>
        <begin position="207"/>
        <end position="219"/>
    </location>
</feature>
<comment type="caution">
    <text evidence="2">The sequence shown here is derived from an EMBL/GenBank/DDBJ whole genome shotgun (WGS) entry which is preliminary data.</text>
</comment>
<dbReference type="RefSeq" id="WP_380225751.1">
    <property type="nucleotide sequence ID" value="NZ_JBHSOF010000014.1"/>
</dbReference>
<evidence type="ECO:0000256" key="1">
    <source>
        <dbReference type="SAM" id="MobiDB-lite"/>
    </source>
</evidence>
<organism evidence="2 3">
    <name type="scientific">Kitasatospora misakiensis</name>
    <dbReference type="NCBI Taxonomy" id="67330"/>
    <lineage>
        <taxon>Bacteria</taxon>
        <taxon>Bacillati</taxon>
        <taxon>Actinomycetota</taxon>
        <taxon>Actinomycetes</taxon>
        <taxon>Kitasatosporales</taxon>
        <taxon>Streptomycetaceae</taxon>
        <taxon>Kitasatospora</taxon>
    </lineage>
</organism>
<reference evidence="3" key="1">
    <citation type="journal article" date="2019" name="Int. J. Syst. Evol. Microbiol.">
        <title>The Global Catalogue of Microorganisms (GCM) 10K type strain sequencing project: providing services to taxonomists for standard genome sequencing and annotation.</title>
        <authorList>
            <consortium name="The Broad Institute Genomics Platform"/>
            <consortium name="The Broad Institute Genome Sequencing Center for Infectious Disease"/>
            <person name="Wu L."/>
            <person name="Ma J."/>
        </authorList>
    </citation>
    <scope>NUCLEOTIDE SEQUENCE [LARGE SCALE GENOMIC DNA]</scope>
    <source>
        <strain evidence="3">CGMCC 4.1437</strain>
    </source>
</reference>
<accession>A0ABW0X4G3</accession>
<proteinExistence type="predicted"/>
<evidence type="ECO:0000313" key="2">
    <source>
        <dbReference type="EMBL" id="MFC5664046.1"/>
    </source>
</evidence>
<dbReference type="EMBL" id="JBHSOF010000014">
    <property type="protein sequence ID" value="MFC5664046.1"/>
    <property type="molecule type" value="Genomic_DNA"/>
</dbReference>
<sequence>MIRATPLSGPPLLVEPRPLVGPRPLAAPRPLVDPLLLVGADQQHIVTRAQLRGLGVPSGTIAHRLRPGGPWQRVLPRVICLQTGRLTAHQRLRAALAYAGPKGRPAPEAGEVLLTGAAVLADAGLPSAGHPADLAEVDVLIPGQRRVADRGFVRIHRAGGAMPGGFERDDGLWSTSVARALADLAPRERADGAGSARSAPRPSSGGTANSVSCSTSCSPGRTPARCPGWPGWWRS</sequence>
<evidence type="ECO:0000313" key="3">
    <source>
        <dbReference type="Proteomes" id="UP001595975"/>
    </source>
</evidence>
<gene>
    <name evidence="2" type="ORF">ACFP3U_13750</name>
</gene>
<name>A0ABW0X4G3_9ACTN</name>
<keyword evidence="3" id="KW-1185">Reference proteome</keyword>